<dbReference type="GO" id="GO:0019867">
    <property type="term" value="C:outer membrane"/>
    <property type="evidence" value="ECO:0007669"/>
    <property type="project" value="InterPro"/>
</dbReference>
<feature type="domain" description="SusE outer membrane protein" evidence="1">
    <location>
        <begin position="29"/>
        <end position="118"/>
    </location>
</feature>
<keyword evidence="4" id="KW-1185">Reference proteome</keyword>
<dbReference type="GO" id="GO:2001070">
    <property type="term" value="F:starch binding"/>
    <property type="evidence" value="ECO:0007669"/>
    <property type="project" value="InterPro"/>
</dbReference>
<dbReference type="InterPro" id="IPR032187">
    <property type="entry name" value="SusF/SusE-like_C"/>
</dbReference>
<name>A0AAX1MZ35_9BACT</name>
<dbReference type="EMBL" id="CP076132">
    <property type="protein sequence ID" value="QWG00599.1"/>
    <property type="molecule type" value="Genomic_DNA"/>
</dbReference>
<dbReference type="Pfam" id="PF14292">
    <property type="entry name" value="SusE"/>
    <property type="match status" value="1"/>
</dbReference>
<accession>A0AAX1MZ35</accession>
<dbReference type="AlphaFoldDB" id="A0AAX1MZ35"/>
<dbReference type="Gene3D" id="2.60.40.3610">
    <property type="match status" value="1"/>
</dbReference>
<dbReference type="CDD" id="cd12965">
    <property type="entry name" value="CBM-Eb_CBM-Fb"/>
    <property type="match status" value="1"/>
</dbReference>
<gene>
    <name evidence="3" type="ORF">KMW28_13155</name>
</gene>
<evidence type="ECO:0000313" key="4">
    <source>
        <dbReference type="Proteomes" id="UP000678679"/>
    </source>
</evidence>
<dbReference type="Proteomes" id="UP000678679">
    <property type="component" value="Chromosome 1"/>
</dbReference>
<dbReference type="RefSeq" id="WP_169666073.1">
    <property type="nucleotide sequence ID" value="NZ_CP076132.1"/>
</dbReference>
<sequence length="685" mass="72853">MKKIYSILLLFAFFVGCKEEDKVQIGGSDTYTPPVISEGPSTDSVYVFEKDSAENTFTTMSWSAANFGVSTQVNYNIAVTVEGYEGVGNAGQATGPATSITLTQKAVNEQIIAVTGIVTEAALDTFNVTLSVVASMSNESVLEANTTSEGRVVKIFPYFEAPLPANKMYVRGNHNGWAENDPTTILGSAAASGGPYVGYMYLDGAFKVCTEATWSGTNYGASGDWTAVDGGLESMALDAEGGDIPNPTGSPAMFYLDTDGGTKLTVEPLSFVITGSGVASDVVMEWDPQNRVLFANTTFSDGTITFKGSDNHNLGAGENEGIVVNGGDPIEVTAGEKQLSLDLKNPASLVYYFSASIERTAPVLATPDSTTLRFAKDDKDNVIQAFSWSAAVFGEESITSYELFLGGQSIYSGTDLTVATLTTEAVNRAALDDGGSADQAGTHNLKVVANFASGAQLESDVIELTITPYQAYPTELWMTGGALGGWDWNTAYDVQLIPVANHPERFWAIVYLTAGQGGVKISPDRAWTNDFGGSDENDTTLPRVETIGGSNINVPTTGYYTIVVDYVKNQILVQEPDVYLIGQAVGSWDSENPANKFTIDNGNTKLTITKTLVDTQPIRMYTAASFNGDVWLGGGDWWQSEFNIFNGMIEYRGAGGDQTAVPATGGENVIDLNFSDNTGSISPTP</sequence>
<proteinExistence type="predicted"/>
<organism evidence="3 4">
    <name type="scientific">Flammeovirga yaeyamensis</name>
    <dbReference type="NCBI Taxonomy" id="367791"/>
    <lineage>
        <taxon>Bacteria</taxon>
        <taxon>Pseudomonadati</taxon>
        <taxon>Bacteroidota</taxon>
        <taxon>Cytophagia</taxon>
        <taxon>Cytophagales</taxon>
        <taxon>Flammeovirgaceae</taxon>
        <taxon>Flammeovirga</taxon>
    </lineage>
</organism>
<feature type="domain" description="Outer membrane protein SusF/SusE-like C-terminal" evidence="2">
    <location>
        <begin position="475"/>
        <end position="567"/>
    </location>
</feature>
<evidence type="ECO:0000313" key="3">
    <source>
        <dbReference type="EMBL" id="QWG00599.1"/>
    </source>
</evidence>
<dbReference type="KEGG" id="fya:KMW28_13155"/>
<reference evidence="3 4" key="1">
    <citation type="submission" date="2021-05" db="EMBL/GenBank/DDBJ databases">
        <title>Comparative genomic studies on the polysaccharide-degrading batcterial strains of the Flammeovirga genus.</title>
        <authorList>
            <person name="Zewei F."/>
            <person name="Zheng Z."/>
            <person name="Yu L."/>
            <person name="Ruyue G."/>
            <person name="Yanhong M."/>
            <person name="Yuanyuan C."/>
            <person name="Jingyan G."/>
            <person name="Wenjun H."/>
        </authorList>
    </citation>
    <scope>NUCLEOTIDE SEQUENCE [LARGE SCALE GENOMIC DNA]</scope>
    <source>
        <strain evidence="3 4">NBRC:100898</strain>
    </source>
</reference>
<dbReference type="InterPro" id="IPR025970">
    <property type="entry name" value="SusE"/>
</dbReference>
<dbReference type="Pfam" id="PF16411">
    <property type="entry name" value="SusF_SusE"/>
    <property type="match status" value="2"/>
</dbReference>
<dbReference type="PROSITE" id="PS51257">
    <property type="entry name" value="PROKAR_LIPOPROTEIN"/>
    <property type="match status" value="1"/>
</dbReference>
<evidence type="ECO:0000259" key="2">
    <source>
        <dbReference type="Pfam" id="PF16411"/>
    </source>
</evidence>
<feature type="domain" description="Outer membrane protein SusF/SusE-like C-terminal" evidence="2">
    <location>
        <begin position="578"/>
        <end position="680"/>
    </location>
</feature>
<protein>
    <submittedName>
        <fullName evidence="3">SusF/SusE family outer membrane protein</fullName>
    </submittedName>
</protein>
<evidence type="ECO:0000259" key="1">
    <source>
        <dbReference type="Pfam" id="PF14292"/>
    </source>
</evidence>
<dbReference type="Gene3D" id="2.60.40.3620">
    <property type="match status" value="2"/>
</dbReference>